<keyword evidence="4" id="KW-1185">Reference proteome</keyword>
<evidence type="ECO:0000256" key="1">
    <source>
        <dbReference type="SAM" id="SignalP"/>
    </source>
</evidence>
<dbReference type="PROSITE" id="PS00134">
    <property type="entry name" value="TRYPSIN_HIS"/>
    <property type="match status" value="1"/>
</dbReference>
<dbReference type="InterPro" id="IPR018114">
    <property type="entry name" value="TRYPSIN_HIS"/>
</dbReference>
<dbReference type="RefSeq" id="WP_238246842.1">
    <property type="nucleotide sequence ID" value="NZ_BPQP01000113.1"/>
</dbReference>
<dbReference type="Gene3D" id="2.40.10.10">
    <property type="entry name" value="Trypsin-like serine proteases"/>
    <property type="match status" value="1"/>
</dbReference>
<accession>A0ABQ4S7Z7</accession>
<dbReference type="PRINTS" id="PR00722">
    <property type="entry name" value="CHYMOTRYPSIN"/>
</dbReference>
<dbReference type="InterPro" id="IPR043504">
    <property type="entry name" value="Peptidase_S1_PA_chymotrypsin"/>
</dbReference>
<dbReference type="Pfam" id="PF00089">
    <property type="entry name" value="Trypsin"/>
    <property type="match status" value="1"/>
</dbReference>
<reference evidence="3" key="2">
    <citation type="submission" date="2021-08" db="EMBL/GenBank/DDBJ databases">
        <authorList>
            <person name="Tani A."/>
            <person name="Ola A."/>
            <person name="Ogura Y."/>
            <person name="Katsura K."/>
            <person name="Hayashi T."/>
        </authorList>
    </citation>
    <scope>NUCLEOTIDE SEQUENCE</scope>
    <source>
        <strain evidence="3">DSM 19015</strain>
    </source>
</reference>
<feature type="chain" id="PRO_5046814682" description="Peptidase S1 domain-containing protein" evidence="1">
    <location>
        <begin position="24"/>
        <end position="241"/>
    </location>
</feature>
<dbReference type="Proteomes" id="UP001055125">
    <property type="component" value="Unassembled WGS sequence"/>
</dbReference>
<proteinExistence type="predicted"/>
<feature type="domain" description="Peptidase S1" evidence="2">
    <location>
        <begin position="24"/>
        <end position="232"/>
    </location>
</feature>
<feature type="signal peptide" evidence="1">
    <location>
        <begin position="1"/>
        <end position="23"/>
    </location>
</feature>
<dbReference type="PROSITE" id="PS50240">
    <property type="entry name" value="TRYPSIN_DOM"/>
    <property type="match status" value="1"/>
</dbReference>
<reference evidence="3" key="1">
    <citation type="journal article" date="2021" name="Front. Microbiol.">
        <title>Comprehensive Comparative Genomics and Phenotyping of Methylobacterium Species.</title>
        <authorList>
            <person name="Alessa O."/>
            <person name="Ogura Y."/>
            <person name="Fujitani Y."/>
            <person name="Takami H."/>
            <person name="Hayashi T."/>
            <person name="Sahin N."/>
            <person name="Tani A."/>
        </authorList>
    </citation>
    <scope>NUCLEOTIDE SEQUENCE</scope>
    <source>
        <strain evidence="3">DSM 19015</strain>
    </source>
</reference>
<comment type="caution">
    <text evidence="3">The sequence shown here is derived from an EMBL/GenBank/DDBJ whole genome shotgun (WGS) entry which is preliminary data.</text>
</comment>
<evidence type="ECO:0000259" key="2">
    <source>
        <dbReference type="PROSITE" id="PS50240"/>
    </source>
</evidence>
<dbReference type="EMBL" id="BPQP01000113">
    <property type="protein sequence ID" value="GJD97800.1"/>
    <property type="molecule type" value="Genomic_DNA"/>
</dbReference>
<dbReference type="InterPro" id="IPR009003">
    <property type="entry name" value="Peptidase_S1_PA"/>
</dbReference>
<protein>
    <recommendedName>
        <fullName evidence="2">Peptidase S1 domain-containing protein</fullName>
    </recommendedName>
</protein>
<gene>
    <name evidence="3" type="ORF">OCOJLMKI_5039</name>
</gene>
<name>A0ABQ4S7Z7_9HYPH</name>
<dbReference type="SUPFAM" id="SSF50494">
    <property type="entry name" value="Trypsin-like serine proteases"/>
    <property type="match status" value="1"/>
</dbReference>
<organism evidence="3 4">
    <name type="scientific">Methylobacterium iners</name>
    <dbReference type="NCBI Taxonomy" id="418707"/>
    <lineage>
        <taxon>Bacteria</taxon>
        <taxon>Pseudomonadati</taxon>
        <taxon>Pseudomonadota</taxon>
        <taxon>Alphaproteobacteria</taxon>
        <taxon>Hyphomicrobiales</taxon>
        <taxon>Methylobacteriaceae</taxon>
        <taxon>Methylobacterium</taxon>
    </lineage>
</organism>
<sequence length="241" mass="24096">MTMRPGPCLALAALLTAASPAGAIQGGAPARGGDALSRATVAVGALLKPDEEENIKVTRCTGVLIGRDRVMTAAHCVRDNPLGAMVMFYQGSRPVGPALPVASVSRYAVAPGAVAEGGLVRDLAQLTLDVAVLRLAAPVRGRSAIPLGTRSRGLPATLQFAGIGLSGGAPGVLRTTTLRPLGVTETGLTIARAVGSLVCTGDSGGPVVDTRGGRARLWGVASAVITTKPPCGDIVVIAPAT</sequence>
<dbReference type="SMART" id="SM00020">
    <property type="entry name" value="Tryp_SPc"/>
    <property type="match status" value="1"/>
</dbReference>
<evidence type="ECO:0000313" key="3">
    <source>
        <dbReference type="EMBL" id="GJD97800.1"/>
    </source>
</evidence>
<dbReference type="InterPro" id="IPR001314">
    <property type="entry name" value="Peptidase_S1A"/>
</dbReference>
<evidence type="ECO:0000313" key="4">
    <source>
        <dbReference type="Proteomes" id="UP001055125"/>
    </source>
</evidence>
<keyword evidence="1" id="KW-0732">Signal</keyword>
<dbReference type="InterPro" id="IPR001254">
    <property type="entry name" value="Trypsin_dom"/>
</dbReference>